<dbReference type="PANTHER" id="PTHR23342:SF0">
    <property type="entry name" value="N-ACETYLGLUTAMATE SYNTHASE, MITOCHONDRIAL"/>
    <property type="match status" value="1"/>
</dbReference>
<keyword evidence="10" id="KW-0934">Plastid</keyword>
<sequence>MLNNFQRVQAFSEALPFIQSFSGTTMVIKYGGAAMKDIKLRSRVIEDVLFLFSIGIRPVLVHGGGPMINSWLSRLNIESKFKDGIRVTDKATMEVVEMVLSGRVNKDLVTLLTQRSANAIGLSGKDGNLIGARKLFNQEDNYVGTVNYINTQIIELLLDNNYIPVIASIGADSQGYSYNINADTVAGALASSLKAEKLILLTDTHGIMHDVDDINTLIKHIDIVQAQNLKKNKVITGGMIPKVECCIKALQDNVNSAHIINGQVEHALLFEVLTDEGIGSMLTLN</sequence>
<evidence type="ECO:0000256" key="5">
    <source>
        <dbReference type="ARBA" id="ARBA00022741"/>
    </source>
</evidence>
<organism evidence="10">
    <name type="scientific">Grateloupia filicina</name>
    <dbReference type="NCBI Taxonomy" id="31455"/>
    <lineage>
        <taxon>Eukaryota</taxon>
        <taxon>Rhodophyta</taxon>
        <taxon>Florideophyceae</taxon>
        <taxon>Rhodymeniophycidae</taxon>
        <taxon>Halymeniales</taxon>
        <taxon>Halymeniaceae</taxon>
        <taxon>Grateloupia</taxon>
    </lineage>
</organism>
<name>A0A2S1FX10_9FLOR</name>
<comment type="function">
    <text evidence="8">Catalyzes the ATP-dependent phosphorylation of N-acetyl-L-glutamate.</text>
</comment>
<dbReference type="SUPFAM" id="SSF53633">
    <property type="entry name" value="Carbamate kinase-like"/>
    <property type="match status" value="1"/>
</dbReference>
<dbReference type="GO" id="GO:0042450">
    <property type="term" value="P:L-arginine biosynthetic process via ornithine"/>
    <property type="evidence" value="ECO:0007669"/>
    <property type="project" value="UniProtKB-UniRule"/>
</dbReference>
<geneLocation type="chloroplast" evidence="10"/>
<dbReference type="Pfam" id="PF00696">
    <property type="entry name" value="AA_kinase"/>
    <property type="match status" value="1"/>
</dbReference>
<keyword evidence="3 8" id="KW-0028">Amino-acid biosynthesis</keyword>
<dbReference type="GeneID" id="36944984"/>
<proteinExistence type="inferred from homology"/>
<dbReference type="InterPro" id="IPR001048">
    <property type="entry name" value="Asp/Glu/Uridylate_kinase"/>
</dbReference>
<feature type="site" description="Transition state stabilizer" evidence="8">
    <location>
        <position position="29"/>
    </location>
</feature>
<dbReference type="InterPro" id="IPR004662">
    <property type="entry name" value="AcgluKinase_fam"/>
</dbReference>
<dbReference type="RefSeq" id="YP_009488686.1">
    <property type="nucleotide sequence ID" value="NC_037841.1"/>
</dbReference>
<keyword evidence="6 8" id="KW-0418">Kinase</keyword>
<comment type="catalytic activity">
    <reaction evidence="8">
        <text>N-acetyl-L-glutamate + ATP = N-acetyl-L-glutamyl 5-phosphate + ADP</text>
        <dbReference type="Rhea" id="RHEA:14629"/>
        <dbReference type="ChEBI" id="CHEBI:30616"/>
        <dbReference type="ChEBI" id="CHEBI:44337"/>
        <dbReference type="ChEBI" id="CHEBI:57936"/>
        <dbReference type="ChEBI" id="CHEBI:456216"/>
        <dbReference type="EC" id="2.7.2.8"/>
    </reaction>
</comment>
<feature type="domain" description="Aspartate/glutamate/uridylate kinase" evidence="9">
    <location>
        <begin position="25"/>
        <end position="261"/>
    </location>
</feature>
<comment type="similarity">
    <text evidence="8">Belongs to the acetylglutamate kinase family. ArgB subfamily.</text>
</comment>
<dbReference type="AlphaFoldDB" id="A0A2S1FX10"/>
<dbReference type="PIRSF" id="PIRSF000728">
    <property type="entry name" value="NAGK"/>
    <property type="match status" value="1"/>
</dbReference>
<dbReference type="FunFam" id="3.40.1160.10:FF:000004">
    <property type="entry name" value="Acetylglutamate kinase"/>
    <property type="match status" value="1"/>
</dbReference>
<feature type="site" description="Transition state stabilizer" evidence="8">
    <location>
        <position position="242"/>
    </location>
</feature>
<comment type="subcellular location">
    <subcellularLocation>
        <location evidence="8">Plastid</location>
        <location evidence="8">Chloroplast</location>
    </subcellularLocation>
</comment>
<dbReference type="GO" id="GO:0005524">
    <property type="term" value="F:ATP binding"/>
    <property type="evidence" value="ECO:0007669"/>
    <property type="project" value="UniProtKB-UniRule"/>
</dbReference>
<dbReference type="GO" id="GO:0009507">
    <property type="term" value="C:chloroplast"/>
    <property type="evidence" value="ECO:0007669"/>
    <property type="project" value="UniProtKB-SubCell"/>
</dbReference>
<evidence type="ECO:0000256" key="2">
    <source>
        <dbReference type="ARBA" id="ARBA00022571"/>
    </source>
</evidence>
<dbReference type="EC" id="2.7.2.8" evidence="8"/>
<keyword evidence="2 8" id="KW-0055">Arginine biosynthesis</keyword>
<feature type="binding site" evidence="8">
    <location>
        <position position="86"/>
    </location>
    <ligand>
        <name>substrate</name>
    </ligand>
</feature>
<keyword evidence="10" id="KW-0150">Chloroplast</keyword>
<dbReference type="GO" id="GO:0003991">
    <property type="term" value="F:acetylglutamate kinase activity"/>
    <property type="evidence" value="ECO:0007669"/>
    <property type="project" value="UniProtKB-UniRule"/>
</dbReference>
<evidence type="ECO:0000256" key="4">
    <source>
        <dbReference type="ARBA" id="ARBA00022679"/>
    </source>
</evidence>
<evidence type="ECO:0000256" key="7">
    <source>
        <dbReference type="ARBA" id="ARBA00022840"/>
    </source>
</evidence>
<keyword evidence="4 8" id="KW-0808">Transferase</keyword>
<dbReference type="EMBL" id="MG598531">
    <property type="protein sequence ID" value="AWD77311.1"/>
    <property type="molecule type" value="Genomic_DNA"/>
</dbReference>
<dbReference type="InterPro" id="IPR037528">
    <property type="entry name" value="ArgB"/>
</dbReference>
<feature type="binding site" evidence="8">
    <location>
        <begin position="64"/>
        <end position="65"/>
    </location>
    <ligand>
        <name>substrate</name>
    </ligand>
</feature>
<evidence type="ECO:0000256" key="8">
    <source>
        <dbReference type="HAMAP-Rule" id="MF_00082"/>
    </source>
</evidence>
<dbReference type="InterPro" id="IPR001057">
    <property type="entry name" value="Glu/AcGlu_kinase"/>
</dbReference>
<dbReference type="InterPro" id="IPR036393">
    <property type="entry name" value="AceGlu_kinase-like_sf"/>
</dbReference>
<dbReference type="UniPathway" id="UPA00068">
    <property type="reaction ID" value="UER00107"/>
</dbReference>
<feature type="binding site" evidence="8">
    <location>
        <position position="179"/>
    </location>
    <ligand>
        <name>substrate</name>
    </ligand>
</feature>
<evidence type="ECO:0000259" key="9">
    <source>
        <dbReference type="Pfam" id="PF00696"/>
    </source>
</evidence>
<dbReference type="InterPro" id="IPR041727">
    <property type="entry name" value="NAGK-C"/>
</dbReference>
<accession>A0A2S1FX10</accession>
<dbReference type="CDD" id="cd04250">
    <property type="entry name" value="AAK_NAGK-C"/>
    <property type="match status" value="1"/>
</dbReference>
<gene>
    <name evidence="8 10" type="primary">argB</name>
    <name evidence="10" type="ORF">Grafi_p116</name>
</gene>
<comment type="pathway">
    <text evidence="1 8">Amino-acid biosynthesis; L-arginine biosynthesis; N(2)-acetyl-L-ornithine from L-glutamate: step 2/4.</text>
</comment>
<reference evidence="10" key="1">
    <citation type="submission" date="2017-12" db="EMBL/GenBank/DDBJ databases">
        <title>Complete Sequences of the chloroplast DNA of the Grateloupia filicina.</title>
        <authorList>
            <person name="Liu T."/>
            <person name="Liu C."/>
            <person name="Li Y."/>
        </authorList>
    </citation>
    <scope>NUCLEOTIDE SEQUENCE</scope>
</reference>
<evidence type="ECO:0000256" key="1">
    <source>
        <dbReference type="ARBA" id="ARBA00004828"/>
    </source>
</evidence>
<dbReference type="PANTHER" id="PTHR23342">
    <property type="entry name" value="N-ACETYLGLUTAMATE SYNTHASE"/>
    <property type="match status" value="1"/>
</dbReference>
<keyword evidence="7 8" id="KW-0067">ATP-binding</keyword>
<evidence type="ECO:0000256" key="3">
    <source>
        <dbReference type="ARBA" id="ARBA00022605"/>
    </source>
</evidence>
<dbReference type="HAMAP" id="MF_00082">
    <property type="entry name" value="ArgB"/>
    <property type="match status" value="1"/>
</dbReference>
<dbReference type="PRINTS" id="PR00474">
    <property type="entry name" value="GLU5KINASE"/>
</dbReference>
<dbReference type="Gene3D" id="3.40.1160.10">
    <property type="entry name" value="Acetylglutamate kinase-like"/>
    <property type="match status" value="1"/>
</dbReference>
<dbReference type="NCBIfam" id="TIGR00761">
    <property type="entry name" value="argB"/>
    <property type="match status" value="1"/>
</dbReference>
<evidence type="ECO:0000256" key="6">
    <source>
        <dbReference type="ARBA" id="ARBA00022777"/>
    </source>
</evidence>
<keyword evidence="5 8" id="KW-0547">Nucleotide-binding</keyword>
<evidence type="ECO:0000313" key="10">
    <source>
        <dbReference type="EMBL" id="AWD77311.1"/>
    </source>
</evidence>
<protein>
    <recommendedName>
        <fullName evidence="8">Acetylglutamate kinase</fullName>
        <ecNumber evidence="8">2.7.2.8</ecNumber>
    </recommendedName>
    <alternativeName>
        <fullName evidence="8">N-acetyl-L-glutamate 5-phosphotransferase</fullName>
    </alternativeName>
    <alternativeName>
        <fullName evidence="8">NAG kinase</fullName>
        <shortName evidence="8">NAGK</shortName>
    </alternativeName>
</protein>